<feature type="compositionally biased region" description="Basic and acidic residues" evidence="1">
    <location>
        <begin position="436"/>
        <end position="453"/>
    </location>
</feature>
<evidence type="ECO:0000259" key="3">
    <source>
        <dbReference type="PROSITE" id="PS50280"/>
    </source>
</evidence>
<reference evidence="4 5" key="1">
    <citation type="submission" date="2019-04" db="EMBL/GenBank/DDBJ databases">
        <title>High contiguity whole genome sequence and gene annotation resource for two Venturia nashicola isolates.</title>
        <authorList>
            <person name="Prokchorchik M."/>
            <person name="Won K."/>
            <person name="Lee Y."/>
            <person name="Choi E.D."/>
            <person name="Segonzac C."/>
            <person name="Sohn K.H."/>
        </authorList>
    </citation>
    <scope>NUCLEOTIDE SEQUENCE [LARGE SCALE GENOMIC DNA]</scope>
    <source>
        <strain evidence="4 5">PRI2</strain>
    </source>
</reference>
<dbReference type="PANTHER" id="PTHR47332:SF6">
    <property type="entry name" value="SET DOMAIN-CONTAINING PROTEIN"/>
    <property type="match status" value="1"/>
</dbReference>
<dbReference type="InterPro" id="IPR053185">
    <property type="entry name" value="SET_domain_protein"/>
</dbReference>
<name>A0A4Z1P2S9_9PEZI</name>
<feature type="domain" description="SET" evidence="3">
    <location>
        <begin position="134"/>
        <end position="281"/>
    </location>
</feature>
<evidence type="ECO:0000256" key="1">
    <source>
        <dbReference type="SAM" id="MobiDB-lite"/>
    </source>
</evidence>
<comment type="caution">
    <text evidence="4">The sequence shown here is derived from an EMBL/GenBank/DDBJ whole genome shotgun (WGS) entry which is preliminary data.</text>
</comment>
<organism evidence="4 5">
    <name type="scientific">Venturia nashicola</name>
    <dbReference type="NCBI Taxonomy" id="86259"/>
    <lineage>
        <taxon>Eukaryota</taxon>
        <taxon>Fungi</taxon>
        <taxon>Dikarya</taxon>
        <taxon>Ascomycota</taxon>
        <taxon>Pezizomycotina</taxon>
        <taxon>Dothideomycetes</taxon>
        <taxon>Pleosporomycetidae</taxon>
        <taxon>Venturiales</taxon>
        <taxon>Venturiaceae</taxon>
        <taxon>Venturia</taxon>
    </lineage>
</organism>
<dbReference type="EMBL" id="SNSC02000009">
    <property type="protein sequence ID" value="TID21693.1"/>
    <property type="molecule type" value="Genomic_DNA"/>
</dbReference>
<keyword evidence="5" id="KW-1185">Reference proteome</keyword>
<evidence type="ECO:0000313" key="5">
    <source>
        <dbReference type="Proteomes" id="UP000298493"/>
    </source>
</evidence>
<dbReference type="PROSITE" id="PS50280">
    <property type="entry name" value="SET"/>
    <property type="match status" value="1"/>
</dbReference>
<evidence type="ECO:0000313" key="4">
    <source>
        <dbReference type="EMBL" id="TID21693.1"/>
    </source>
</evidence>
<dbReference type="AlphaFoldDB" id="A0A4Z1P2S9"/>
<feature type="region of interest" description="Disordered" evidence="1">
    <location>
        <begin position="425"/>
        <end position="453"/>
    </location>
</feature>
<accession>A0A4Z1P2S9</accession>
<gene>
    <name evidence="4" type="ORF">E6O75_ATG05088</name>
</gene>
<dbReference type="Gene3D" id="1.25.40.10">
    <property type="entry name" value="Tetratricopeptide repeat domain"/>
    <property type="match status" value="1"/>
</dbReference>
<dbReference type="SMART" id="SM00317">
    <property type="entry name" value="SET"/>
    <property type="match status" value="1"/>
</dbReference>
<dbReference type="InterPro" id="IPR046341">
    <property type="entry name" value="SET_dom_sf"/>
</dbReference>
<sequence length="453" mass="51369">MRSSTPIRIAALLFGLRTVASSVINLNEVCLTPIATILYGHLGVCGAPSNLQFLEEEDYAPWTTKPQCLFTQDSLDGIDEHYCIFSNKNFADGRGITFITTPAIAAEVVKEPAFAKPDSIKGMNDLVNPPWGPPAYEMRPLPGRGFGMIANRTIFRGERLMQETPTFVYNRNMFTMFDDQDRIPLHWHGAYLLPKETREELLALHKHHGGDEVDDLMRTNAFGAYFGEPYVLHNNVLPRISRFNHDCRPNAHYYFDKETMTQYVHAVRTINPGEEILVNYTDAEHSSIERQHAIHLSWGFTCSCSICRQPETHVAASDARLRLIKALKEKLNDWTEDQPARAQMAETLIQLYQQERLDVPIATAYESAAYAYAIEGDEFTARKYAALAVESMTILYGASHPLTLDLEVMMLDPTQHRTWHYRVPKKEVGEGQGGENDTKVEGKEGKSDEWSFF</sequence>
<evidence type="ECO:0000256" key="2">
    <source>
        <dbReference type="SAM" id="SignalP"/>
    </source>
</evidence>
<proteinExistence type="predicted"/>
<feature type="chain" id="PRO_5021453919" evidence="2">
    <location>
        <begin position="22"/>
        <end position="453"/>
    </location>
</feature>
<dbReference type="Gene3D" id="2.170.270.10">
    <property type="entry name" value="SET domain"/>
    <property type="match status" value="1"/>
</dbReference>
<dbReference type="SUPFAM" id="SSF82199">
    <property type="entry name" value="SET domain"/>
    <property type="match status" value="1"/>
</dbReference>
<dbReference type="Pfam" id="PF00856">
    <property type="entry name" value="SET"/>
    <property type="match status" value="1"/>
</dbReference>
<dbReference type="PANTHER" id="PTHR47332">
    <property type="entry name" value="SET DOMAIN-CONTAINING PROTEIN 5"/>
    <property type="match status" value="1"/>
</dbReference>
<dbReference type="Proteomes" id="UP000298493">
    <property type="component" value="Unassembled WGS sequence"/>
</dbReference>
<dbReference type="STRING" id="86259.A0A4Z1P2S9"/>
<dbReference type="CDD" id="cd20071">
    <property type="entry name" value="SET_SMYD"/>
    <property type="match status" value="1"/>
</dbReference>
<keyword evidence="2" id="KW-0732">Signal</keyword>
<dbReference type="InterPro" id="IPR001214">
    <property type="entry name" value="SET_dom"/>
</dbReference>
<protein>
    <submittedName>
        <fullName evidence="4">SET domain-containing protein</fullName>
    </submittedName>
</protein>
<feature type="signal peptide" evidence="2">
    <location>
        <begin position="1"/>
        <end position="21"/>
    </location>
</feature>
<dbReference type="InterPro" id="IPR011990">
    <property type="entry name" value="TPR-like_helical_dom_sf"/>
</dbReference>